<evidence type="ECO:0000256" key="1">
    <source>
        <dbReference type="ARBA" id="ARBA00022801"/>
    </source>
</evidence>
<evidence type="ECO:0000313" key="3">
    <source>
        <dbReference type="Proteomes" id="UP001055420"/>
    </source>
</evidence>
<keyword evidence="1" id="KW-0378">Hydrolase</keyword>
<protein>
    <submittedName>
        <fullName evidence="2">RNA 2',3'-cyclic phosphodiesterase</fullName>
    </submittedName>
</protein>
<accession>A0ABY5E794</accession>
<dbReference type="InterPro" id="IPR009097">
    <property type="entry name" value="Cyclic_Pdiesterase"/>
</dbReference>
<keyword evidence="3" id="KW-1185">Reference proteome</keyword>
<name>A0ABY5E794_9BACT</name>
<dbReference type="EMBL" id="CP099631">
    <property type="protein sequence ID" value="UTM21799.1"/>
    <property type="molecule type" value="Genomic_DNA"/>
</dbReference>
<evidence type="ECO:0000313" key="2">
    <source>
        <dbReference type="EMBL" id="UTM21799.1"/>
    </source>
</evidence>
<dbReference type="PANTHER" id="PTHR35561">
    <property type="entry name" value="RNA 2',3'-CYCLIC PHOSPHODIESTERASE"/>
    <property type="match status" value="1"/>
</dbReference>
<organism evidence="2 3">
    <name type="scientific">Dyadobacter chenhuakuii</name>
    <dbReference type="NCBI Taxonomy" id="2909339"/>
    <lineage>
        <taxon>Bacteria</taxon>
        <taxon>Pseudomonadati</taxon>
        <taxon>Bacteroidota</taxon>
        <taxon>Cytophagia</taxon>
        <taxon>Cytophagales</taxon>
        <taxon>Spirosomataceae</taxon>
        <taxon>Dyadobacter</taxon>
    </lineage>
</organism>
<dbReference type="NCBIfam" id="TIGR02258">
    <property type="entry name" value="2_5_ligase"/>
    <property type="match status" value="1"/>
</dbReference>
<dbReference type="InterPro" id="IPR004175">
    <property type="entry name" value="RNA_CPDase"/>
</dbReference>
<sequence length="179" mass="20058">MRRNRLFIGVAVGLDTAEQIQQHLPDLAFLRRQAPGNYHITLLFLGTVNELAVVVDRFESISFDSFTISIDSIQGFYQNDKLQGVYLNVADDLEALTDLNNQVKALFAEYSSQQYPTFVPHITLCRNLKGAEIKQAEAIIGHKFSEAIRFEALKIVLYDSFNLGFASQYTHVASVGANP</sequence>
<gene>
    <name evidence="2" type="primary">thpR</name>
    <name evidence="2" type="ORF">NFI80_25330</name>
</gene>
<proteinExistence type="predicted"/>
<keyword evidence="2" id="KW-0614">Plasmid</keyword>
<dbReference type="Gene3D" id="3.90.1140.10">
    <property type="entry name" value="Cyclic phosphodiesterase"/>
    <property type="match status" value="1"/>
</dbReference>
<reference evidence="2" key="1">
    <citation type="submission" date="2022-06" db="EMBL/GenBank/DDBJ databases">
        <title>Novel species in genus Dyadobacter.</title>
        <authorList>
            <person name="Ma C."/>
        </authorList>
    </citation>
    <scope>NUCLEOTIDE SEQUENCE</scope>
    <source>
        <strain evidence="2">CY22</strain>
        <plasmid evidence="2">unnamed</plasmid>
    </source>
</reference>
<dbReference type="Pfam" id="PF13563">
    <property type="entry name" value="2_5_RNA_ligase2"/>
    <property type="match status" value="1"/>
</dbReference>
<dbReference type="Proteomes" id="UP001055420">
    <property type="component" value="Plasmid unnamed"/>
</dbReference>
<dbReference type="RefSeq" id="WP_254414241.1">
    <property type="nucleotide sequence ID" value="NZ_CP099631.1"/>
</dbReference>
<geneLocation type="plasmid" evidence="2 3">
    <name>unnamed</name>
</geneLocation>
<dbReference type="SUPFAM" id="SSF55144">
    <property type="entry name" value="LigT-like"/>
    <property type="match status" value="1"/>
</dbReference>
<dbReference type="PANTHER" id="PTHR35561:SF1">
    <property type="entry name" value="RNA 2',3'-CYCLIC PHOSPHODIESTERASE"/>
    <property type="match status" value="1"/>
</dbReference>